<comment type="caution">
    <text evidence="2">The sequence shown here is derived from an EMBL/GenBank/DDBJ whole genome shotgun (WGS) entry which is preliminary data.</text>
</comment>
<protein>
    <submittedName>
        <fullName evidence="2">GNAT family N-acetyltransferase</fullName>
        <ecNumber evidence="2">2.3.1.-</ecNumber>
    </submittedName>
</protein>
<dbReference type="Gene3D" id="3.40.630.30">
    <property type="match status" value="1"/>
</dbReference>
<feature type="domain" description="N-acetyltransferase" evidence="1">
    <location>
        <begin position="1"/>
        <end position="103"/>
    </location>
</feature>
<keyword evidence="2" id="KW-0012">Acyltransferase</keyword>
<reference evidence="2 3" key="1">
    <citation type="submission" date="2024-10" db="EMBL/GenBank/DDBJ databases">
        <title>The Natural Products Discovery Center: Release of the First 8490 Sequenced Strains for Exploring Actinobacteria Biosynthetic Diversity.</title>
        <authorList>
            <person name="Kalkreuter E."/>
            <person name="Kautsar S.A."/>
            <person name="Yang D."/>
            <person name="Bader C.D."/>
            <person name="Teijaro C.N."/>
            <person name="Fluegel L."/>
            <person name="Davis C.M."/>
            <person name="Simpson J.R."/>
            <person name="Lauterbach L."/>
            <person name="Steele A.D."/>
            <person name="Gui C."/>
            <person name="Meng S."/>
            <person name="Li G."/>
            <person name="Viehrig K."/>
            <person name="Ye F."/>
            <person name="Su P."/>
            <person name="Kiefer A.F."/>
            <person name="Nichols A."/>
            <person name="Cepeda A.J."/>
            <person name="Yan W."/>
            <person name="Fan B."/>
            <person name="Jiang Y."/>
            <person name="Adhikari A."/>
            <person name="Zheng C.-J."/>
            <person name="Schuster L."/>
            <person name="Cowan T.M."/>
            <person name="Smanski M.J."/>
            <person name="Chevrette M.G."/>
            <person name="De Carvalho L.P.S."/>
            <person name="Shen B."/>
        </authorList>
    </citation>
    <scope>NUCLEOTIDE SEQUENCE [LARGE SCALE GENOMIC DNA]</scope>
    <source>
        <strain evidence="2 3">NPDC087689</strain>
    </source>
</reference>
<dbReference type="EC" id="2.3.1.-" evidence="2"/>
<dbReference type="PROSITE" id="PS51186">
    <property type="entry name" value="GNAT"/>
    <property type="match status" value="1"/>
</dbReference>
<name>A0ABW8DII8_9PSED</name>
<keyword evidence="2" id="KW-0808">Transferase</keyword>
<proteinExistence type="predicted"/>
<evidence type="ECO:0000313" key="3">
    <source>
        <dbReference type="Proteomes" id="UP001617296"/>
    </source>
</evidence>
<organism evidence="2 3">
    <name type="scientific">Pseudomonas iridis</name>
    <dbReference type="NCBI Taxonomy" id="2710587"/>
    <lineage>
        <taxon>Bacteria</taxon>
        <taxon>Pseudomonadati</taxon>
        <taxon>Pseudomonadota</taxon>
        <taxon>Gammaproteobacteria</taxon>
        <taxon>Pseudomonadales</taxon>
        <taxon>Pseudomonadaceae</taxon>
        <taxon>Pseudomonas</taxon>
    </lineage>
</organism>
<dbReference type="InterPro" id="IPR000182">
    <property type="entry name" value="GNAT_dom"/>
</dbReference>
<keyword evidence="3" id="KW-1185">Reference proteome</keyword>
<gene>
    <name evidence="2" type="ORF">ACIOUF_07150</name>
</gene>
<dbReference type="CDD" id="cd04301">
    <property type="entry name" value="NAT_SF"/>
    <property type="match status" value="1"/>
</dbReference>
<dbReference type="EMBL" id="JBIUVY010000007">
    <property type="protein sequence ID" value="MFJ2286132.1"/>
    <property type="molecule type" value="Genomic_DNA"/>
</dbReference>
<dbReference type="RefSeq" id="WP_401230955.1">
    <property type="nucleotide sequence ID" value="NZ_JBIUVY010000007.1"/>
</dbReference>
<evidence type="ECO:0000313" key="2">
    <source>
        <dbReference type="EMBL" id="MFJ2286132.1"/>
    </source>
</evidence>
<dbReference type="GO" id="GO:0016746">
    <property type="term" value="F:acyltransferase activity"/>
    <property type="evidence" value="ECO:0007669"/>
    <property type="project" value="UniProtKB-KW"/>
</dbReference>
<dbReference type="InterPro" id="IPR016181">
    <property type="entry name" value="Acyl_CoA_acyltransferase"/>
</dbReference>
<dbReference type="Pfam" id="PF13508">
    <property type="entry name" value="Acetyltransf_7"/>
    <property type="match status" value="1"/>
</dbReference>
<dbReference type="SUPFAM" id="SSF55729">
    <property type="entry name" value="Acyl-CoA N-acyltransferases (Nat)"/>
    <property type="match status" value="1"/>
</dbReference>
<dbReference type="Proteomes" id="UP001617296">
    <property type="component" value="Unassembled WGS sequence"/>
</dbReference>
<evidence type="ECO:0000259" key="1">
    <source>
        <dbReference type="PROSITE" id="PS51186"/>
    </source>
</evidence>
<accession>A0ABW8DII8</accession>
<sequence>MGSTAHQQPQLPSLFETDGVVVGFCSVYGDTVAALFVSPECQGAGIGTQLLTDAKTYKSAPELAVYSANAPSIRFYENQGFETLNEHLDEHTGHLERLMRWVI</sequence>